<evidence type="ECO:0000256" key="1">
    <source>
        <dbReference type="SAM" id="SignalP"/>
    </source>
</evidence>
<organism evidence="2 3">
    <name type="scientific">Blastococcus tunisiensis</name>
    <dbReference type="NCBI Taxonomy" id="1798228"/>
    <lineage>
        <taxon>Bacteria</taxon>
        <taxon>Bacillati</taxon>
        <taxon>Actinomycetota</taxon>
        <taxon>Actinomycetes</taxon>
        <taxon>Geodermatophilales</taxon>
        <taxon>Geodermatophilaceae</taxon>
        <taxon>Blastococcus</taxon>
    </lineage>
</organism>
<dbReference type="RefSeq" id="WP_092196494.1">
    <property type="nucleotide sequence ID" value="NZ_FOND01000005.1"/>
</dbReference>
<dbReference type="EMBL" id="FOND01000005">
    <property type="protein sequence ID" value="SFE75068.1"/>
    <property type="molecule type" value="Genomic_DNA"/>
</dbReference>
<name>A0A1I2D3H3_9ACTN</name>
<feature type="chain" id="PRO_5011475531" description="DUF4439 domain-containing protein" evidence="1">
    <location>
        <begin position="37"/>
        <end position="162"/>
    </location>
</feature>
<feature type="signal peptide" evidence="1">
    <location>
        <begin position="1"/>
        <end position="36"/>
    </location>
</feature>
<accession>A0A1I2D3H3</accession>
<proteinExistence type="predicted"/>
<keyword evidence="3" id="KW-1185">Reference proteome</keyword>
<sequence>MSAPLTAGPRGFSRRTLLAASAAGLAVLATGCTSPAADEREKVTGRQADELSAQVAVQEAVVSAFVAAGAADPALAGEVADLAAQADAQLARLRAAAPGSSTSAAASSAGAPPAPETRAWLRGQVATAAASHAAACVGQSGARAALLGSIAAGLAGQDARLA</sequence>
<dbReference type="InterPro" id="IPR006311">
    <property type="entry name" value="TAT_signal"/>
</dbReference>
<reference evidence="3" key="1">
    <citation type="submission" date="2016-10" db="EMBL/GenBank/DDBJ databases">
        <authorList>
            <person name="Varghese N."/>
            <person name="Submissions S."/>
        </authorList>
    </citation>
    <scope>NUCLEOTIDE SEQUENCE [LARGE SCALE GENOMIC DNA]</scope>
    <source>
        <strain evidence="3">DSM 46838</strain>
    </source>
</reference>
<dbReference type="STRING" id="1798228.SAMN05216574_105274"/>
<gene>
    <name evidence="2" type="ORF">SAMN05216574_105274</name>
</gene>
<evidence type="ECO:0000313" key="2">
    <source>
        <dbReference type="EMBL" id="SFE75068.1"/>
    </source>
</evidence>
<dbReference type="PROSITE" id="PS51318">
    <property type="entry name" value="TAT"/>
    <property type="match status" value="1"/>
</dbReference>
<dbReference type="Proteomes" id="UP000198589">
    <property type="component" value="Unassembled WGS sequence"/>
</dbReference>
<keyword evidence="1" id="KW-0732">Signal</keyword>
<protein>
    <recommendedName>
        <fullName evidence="4">DUF4439 domain-containing protein</fullName>
    </recommendedName>
</protein>
<dbReference type="AlphaFoldDB" id="A0A1I2D3H3"/>
<evidence type="ECO:0000313" key="3">
    <source>
        <dbReference type="Proteomes" id="UP000198589"/>
    </source>
</evidence>
<evidence type="ECO:0008006" key="4">
    <source>
        <dbReference type="Google" id="ProtNLM"/>
    </source>
</evidence>